<dbReference type="Gene3D" id="3.40.50.1110">
    <property type="entry name" value="SGNH hydrolase"/>
    <property type="match status" value="1"/>
</dbReference>
<dbReference type="InterPro" id="IPR001087">
    <property type="entry name" value="GDSL"/>
</dbReference>
<keyword evidence="3" id="KW-1185">Reference proteome</keyword>
<dbReference type="PANTHER" id="PTHR45642">
    <property type="entry name" value="GDSL ESTERASE/LIPASE EXL3"/>
    <property type="match status" value="1"/>
</dbReference>
<evidence type="ECO:0000313" key="3">
    <source>
        <dbReference type="Proteomes" id="UP001603857"/>
    </source>
</evidence>
<sequence length="276" mass="30814">MSNTLAIPKFSSILVFGDSLVDTGNNNYIQTHSRADHAPYGKDFPGHVPTGRFSNGKLFTDFLASQLNLKDIVPPYLDPNLSPEELLTGVSFASGGSGIDELTSTISLSIPLSKQVENFKAYVLKLNQIVGENQTQQILRDALVVFCAGQNDLIVNFYDLSGRRLMFGDNISKYEDYLLDKLQIFIEDLYHHGCRNFGVAGIGSIGCMPSQITAMLESNGQCVMDENNDCMQYNQKLMQRLPQIQNMLPASRLVYVDMYTPLLNLINNPEKYGEEY</sequence>
<dbReference type="PANTHER" id="PTHR45642:SF120">
    <property type="entry name" value="GDSL-LIKE LIPASE_ACYLHYDROLASE"/>
    <property type="match status" value="1"/>
</dbReference>
<dbReference type="InterPro" id="IPR035669">
    <property type="entry name" value="SGNH_plant_lipase-like"/>
</dbReference>
<dbReference type="EMBL" id="JBGMDY010000011">
    <property type="protein sequence ID" value="KAL2317413.1"/>
    <property type="molecule type" value="Genomic_DNA"/>
</dbReference>
<dbReference type="CDD" id="cd01837">
    <property type="entry name" value="SGNH_plant_lipase_like"/>
    <property type="match status" value="1"/>
</dbReference>
<comment type="caution">
    <text evidence="2">The sequence shown here is derived from an EMBL/GenBank/DDBJ whole genome shotgun (WGS) entry which is preliminary data.</text>
</comment>
<protein>
    <recommendedName>
        <fullName evidence="4">GDSL esterase/lipase</fullName>
    </recommendedName>
</protein>
<reference evidence="2 3" key="1">
    <citation type="submission" date="2024-08" db="EMBL/GenBank/DDBJ databases">
        <title>Insights into the chromosomal genome structure of Flemingia macrophylla.</title>
        <authorList>
            <person name="Ding Y."/>
            <person name="Zhao Y."/>
            <person name="Bi W."/>
            <person name="Wu M."/>
            <person name="Zhao G."/>
            <person name="Gong Y."/>
            <person name="Li W."/>
            <person name="Zhang P."/>
        </authorList>
    </citation>
    <scope>NUCLEOTIDE SEQUENCE [LARGE SCALE GENOMIC DNA]</scope>
    <source>
        <strain evidence="2">DYQJB</strain>
        <tissue evidence="2">Leaf</tissue>
    </source>
</reference>
<accession>A0ABD1L1L9</accession>
<dbReference type="AlphaFoldDB" id="A0ABD1L1L9"/>
<evidence type="ECO:0008006" key="4">
    <source>
        <dbReference type="Google" id="ProtNLM"/>
    </source>
</evidence>
<dbReference type="Proteomes" id="UP001603857">
    <property type="component" value="Unassembled WGS sequence"/>
</dbReference>
<dbReference type="PROSITE" id="PS01098">
    <property type="entry name" value="LIPASE_GDSL_SER"/>
    <property type="match status" value="1"/>
</dbReference>
<dbReference type="InterPro" id="IPR036514">
    <property type="entry name" value="SGNH_hydro_sf"/>
</dbReference>
<evidence type="ECO:0000313" key="2">
    <source>
        <dbReference type="EMBL" id="KAL2317413.1"/>
    </source>
</evidence>
<proteinExistence type="inferred from homology"/>
<dbReference type="InterPro" id="IPR008265">
    <property type="entry name" value="Lipase_GDSL_AS"/>
</dbReference>
<gene>
    <name evidence="2" type="ORF">Fmac_031289</name>
</gene>
<dbReference type="InterPro" id="IPR050592">
    <property type="entry name" value="GDSL_lipolytic_enzyme"/>
</dbReference>
<comment type="similarity">
    <text evidence="1">Belongs to the 'GDSL' lipolytic enzyme family.</text>
</comment>
<dbReference type="Pfam" id="PF00657">
    <property type="entry name" value="Lipase_GDSL"/>
    <property type="match status" value="1"/>
</dbReference>
<organism evidence="2 3">
    <name type="scientific">Flemingia macrophylla</name>
    <dbReference type="NCBI Taxonomy" id="520843"/>
    <lineage>
        <taxon>Eukaryota</taxon>
        <taxon>Viridiplantae</taxon>
        <taxon>Streptophyta</taxon>
        <taxon>Embryophyta</taxon>
        <taxon>Tracheophyta</taxon>
        <taxon>Spermatophyta</taxon>
        <taxon>Magnoliopsida</taxon>
        <taxon>eudicotyledons</taxon>
        <taxon>Gunneridae</taxon>
        <taxon>Pentapetalae</taxon>
        <taxon>rosids</taxon>
        <taxon>fabids</taxon>
        <taxon>Fabales</taxon>
        <taxon>Fabaceae</taxon>
        <taxon>Papilionoideae</taxon>
        <taxon>50 kb inversion clade</taxon>
        <taxon>NPAAA clade</taxon>
        <taxon>indigoferoid/millettioid clade</taxon>
        <taxon>Phaseoleae</taxon>
        <taxon>Flemingia</taxon>
    </lineage>
</organism>
<name>A0ABD1L1L9_9FABA</name>
<evidence type="ECO:0000256" key="1">
    <source>
        <dbReference type="ARBA" id="ARBA00008668"/>
    </source>
</evidence>